<reference evidence="3 5" key="2">
    <citation type="submission" date="2018-03" db="EMBL/GenBank/DDBJ databases">
        <title>Genomic Encyclopedia of Archaeal and Bacterial Type Strains, Phase II (KMG-II): from individual species to whole genera.</title>
        <authorList>
            <person name="Goeker M."/>
        </authorList>
    </citation>
    <scope>NUCLEOTIDE SEQUENCE [LARGE SCALE GENOMIC DNA]</scope>
    <source>
        <strain evidence="3 5">DSM 22727</strain>
    </source>
</reference>
<evidence type="ECO:0000313" key="5">
    <source>
        <dbReference type="Proteomes" id="UP000239997"/>
    </source>
</evidence>
<dbReference type="Proteomes" id="UP000028531">
    <property type="component" value="Unassembled WGS sequence"/>
</dbReference>
<comment type="caution">
    <text evidence="2">The sequence shown here is derived from an EMBL/GenBank/DDBJ whole genome shotgun (WGS) entry which is preliminary data.</text>
</comment>
<evidence type="ECO:0000313" key="4">
    <source>
        <dbReference type="Proteomes" id="UP000028531"/>
    </source>
</evidence>
<dbReference type="AlphaFoldDB" id="A0A084JWW1"/>
<name>A0A084JWW1_NONUL</name>
<proteinExistence type="predicted"/>
<dbReference type="InterPro" id="IPR024311">
    <property type="entry name" value="Lipocalin-like"/>
</dbReference>
<keyword evidence="5" id="KW-1185">Reference proteome</keyword>
<dbReference type="PROSITE" id="PS51257">
    <property type="entry name" value="PROKAR_LIPOPROTEIN"/>
    <property type="match status" value="1"/>
</dbReference>
<organism evidence="2 4">
    <name type="scientific">Nonlabens ulvanivorans</name>
    <name type="common">Persicivirga ulvanivorans</name>
    <dbReference type="NCBI Taxonomy" id="906888"/>
    <lineage>
        <taxon>Bacteria</taxon>
        <taxon>Pseudomonadati</taxon>
        <taxon>Bacteroidota</taxon>
        <taxon>Flavobacteriia</taxon>
        <taxon>Flavobacteriales</taxon>
        <taxon>Flavobacteriaceae</taxon>
        <taxon>Nonlabens</taxon>
    </lineage>
</organism>
<dbReference type="EMBL" id="PVNA01000002">
    <property type="protein sequence ID" value="PRX14032.1"/>
    <property type="molecule type" value="Genomic_DNA"/>
</dbReference>
<reference evidence="2 4" key="1">
    <citation type="submission" date="2014-07" db="EMBL/GenBank/DDBJ databases">
        <title>Draft genome sequence of Nonlabens ulvanivorans, an ulvan degrading bacterium.</title>
        <authorList>
            <person name="Kopel M."/>
            <person name="Helbert W."/>
            <person name="Henrissat B."/>
            <person name="Doniger T."/>
            <person name="Banin E."/>
        </authorList>
    </citation>
    <scope>NUCLEOTIDE SEQUENCE [LARGE SCALE GENOMIC DNA]</scope>
    <source>
        <strain evidence="2 4">PLR</strain>
    </source>
</reference>
<sequence>MKQILFTLIGIILLISCDSSDDPGNVLTSDIVGTWQLVANLADPGDGSGTFQSVSSNKTITFNSDGTFTSNGNVCDISITTSAATNGTYNTMDSTINANCGTLNLPISYSIDNLTMDISYICIEACESRYRKIN</sequence>
<gene>
    <name evidence="2" type="ORF">IL45_04290</name>
    <name evidence="3" type="ORF">LY02_01061</name>
</gene>
<protein>
    <recommendedName>
        <fullName evidence="1">Lipocalin-like domain-containing protein</fullName>
    </recommendedName>
</protein>
<evidence type="ECO:0000259" key="1">
    <source>
        <dbReference type="Pfam" id="PF13648"/>
    </source>
</evidence>
<accession>A0A084JWW1</accession>
<dbReference type="Pfam" id="PF13648">
    <property type="entry name" value="Lipocalin_4"/>
    <property type="match status" value="1"/>
</dbReference>
<evidence type="ECO:0000313" key="3">
    <source>
        <dbReference type="EMBL" id="PRX14032.1"/>
    </source>
</evidence>
<dbReference type="EMBL" id="JPJI01000026">
    <property type="protein sequence ID" value="KEZ93445.1"/>
    <property type="molecule type" value="Genomic_DNA"/>
</dbReference>
<evidence type="ECO:0000313" key="2">
    <source>
        <dbReference type="EMBL" id="KEZ93445.1"/>
    </source>
</evidence>
<feature type="domain" description="Lipocalin-like" evidence="1">
    <location>
        <begin position="31"/>
        <end position="99"/>
    </location>
</feature>
<dbReference type="RefSeq" id="WP_036580734.1">
    <property type="nucleotide sequence ID" value="NZ_JPJI01000026.1"/>
</dbReference>
<dbReference type="OrthoDB" id="955522at2"/>
<dbReference type="Proteomes" id="UP000239997">
    <property type="component" value="Unassembled WGS sequence"/>
</dbReference>